<feature type="compositionally biased region" description="Pro residues" evidence="9">
    <location>
        <begin position="720"/>
        <end position="745"/>
    </location>
</feature>
<keyword evidence="8" id="KW-0256">Endoplasmic reticulum</keyword>
<feature type="transmembrane region" description="Helical" evidence="10">
    <location>
        <begin position="762"/>
        <end position="781"/>
    </location>
</feature>
<dbReference type="InParanoid" id="A0A0D2AEZ0"/>
<evidence type="ECO:0000256" key="9">
    <source>
        <dbReference type="SAM" id="MobiDB-lite"/>
    </source>
</evidence>
<accession>A0A0D2AEZ0</accession>
<feature type="compositionally biased region" description="Basic residues" evidence="9">
    <location>
        <begin position="665"/>
        <end position="689"/>
    </location>
</feature>
<evidence type="ECO:0000256" key="6">
    <source>
        <dbReference type="ARBA" id="ARBA00023065"/>
    </source>
</evidence>
<dbReference type="GeneID" id="27311369"/>
<dbReference type="VEuPathDB" id="FungiDB:PV09_03396"/>
<dbReference type="InterPro" id="IPR027469">
    <property type="entry name" value="Cation_efflux_TMD_sf"/>
</dbReference>
<comment type="similarity">
    <text evidence="2 8">Belongs to the cation diffusion facilitator (CDF) transporter (TC 2.A.4) family. SLC30A subfamily.</text>
</comment>
<dbReference type="InterPro" id="IPR058533">
    <property type="entry name" value="Cation_efflux_TM"/>
</dbReference>
<keyword evidence="4 10" id="KW-0812">Transmembrane</keyword>
<feature type="transmembrane region" description="Helical" evidence="10">
    <location>
        <begin position="389"/>
        <end position="408"/>
    </location>
</feature>
<dbReference type="PANTHER" id="PTHR45755">
    <property type="match status" value="1"/>
</dbReference>
<dbReference type="Pfam" id="PF01545">
    <property type="entry name" value="Cation_efflux"/>
    <property type="match status" value="1"/>
</dbReference>
<dbReference type="GO" id="GO:0005385">
    <property type="term" value="F:zinc ion transmembrane transporter activity"/>
    <property type="evidence" value="ECO:0007669"/>
    <property type="project" value="UniProtKB-UniRule"/>
</dbReference>
<feature type="transmembrane region" description="Helical" evidence="10">
    <location>
        <begin position="472"/>
        <end position="491"/>
    </location>
</feature>
<comment type="function">
    <text evidence="8">Functions as a zinc transporter.</text>
</comment>
<evidence type="ECO:0000256" key="7">
    <source>
        <dbReference type="ARBA" id="ARBA00023136"/>
    </source>
</evidence>
<feature type="domain" description="Cation efflux protein transmembrane" evidence="11">
    <location>
        <begin position="540"/>
        <end position="819"/>
    </location>
</feature>
<dbReference type="Gene3D" id="1.20.1510.10">
    <property type="entry name" value="Cation efflux protein transmembrane domain"/>
    <property type="match status" value="2"/>
</dbReference>
<evidence type="ECO:0000256" key="8">
    <source>
        <dbReference type="RuleBase" id="RU369017"/>
    </source>
</evidence>
<dbReference type="InterPro" id="IPR002524">
    <property type="entry name" value="Cation_efflux"/>
</dbReference>
<keyword evidence="13" id="KW-1185">Reference proteome</keyword>
<keyword evidence="7 10" id="KW-0472">Membrane</keyword>
<sequence>MSTASTTYALPVKTAFLRESQHDRRSMFSPVTSSPSGPLQADDLLSGTAHPALAHAESHPARRASTMNNVLATEAGRSWESKTIGPVPSMKDKRRARGQSDLGRKAIALIQTSFGSPKSPRTPLSAKPNTFFDEIFNGILLPLPFLAASLAFPSQHSPFAGPARSPNSRVLDTAEVLEDIHRHQHFVQAGALSAAALLLIGIIARLRLSDVGLDRRKDGSSAKNRASRSQSALSYIKNFVARMLSMALPFYAAVQLGGVRVAFVLLVTIATGLSNSGVNAKAGFVARLQARRSAIALLGVLVGADVVGLLGSYTVLDLSLGYAALFTSALAVPPPIPYLDRLLGRHMPIFSSSATPVPLVPTPPATPRLSGSPQKEAPISKLADANASIGAGIVLATLTAAASFLFSIRLELSPVHFGFSILALVTIAGLTFFALPVTIGARGKPGLAAGLILTTIFAFVQSHQIFGLTVMPFAFAIFCAAGYFVALEFTAPDFGHFKEPRSKHGKRDHSMLTEYLLSYCAPGSMLDTILSERDSRRIAYFACLNLAFMLVQLFYGFVTGSLGLLTDSIHMLFDCLGLAVGLAAAVMSKWPASLAFPYGHGKVDTLSGFANGIFLVLVSIEIIFDAVHRLHEGYELRRLNELLTVSILGFLVNVVGLTVFGHAHHGHGHGHNHSKSCSHTNARTHHQHEHKQGEDHRHNDHNHDHLRCNGYANPGELQPSPIPDLPPTPFSIPSLPPLTPNPPSPVKSLHAHSHENENMQGIFLHIMADALGSVAVIFSTLLTKYDGWSGWDPLASCGIALLIFFSAVPLVRSSGKKLLLSLPNEVEYSCRDTLQGLGELRGVIGYAGVRLWLEDIGDDNHKHHVHHQHHDDKPEHDHDHRAEPSKIKGVIHVIASHGVDLEDVAERANLYLRGRGLDLIVHVETEGSNCWCGGGTRTG</sequence>
<feature type="transmembrane region" description="Helical" evidence="10">
    <location>
        <begin position="569"/>
        <end position="587"/>
    </location>
</feature>
<keyword evidence="6 8" id="KW-0406">Ion transport</keyword>
<feature type="transmembrane region" description="Helical" evidence="10">
    <location>
        <begin position="294"/>
        <end position="314"/>
    </location>
</feature>
<evidence type="ECO:0000259" key="11">
    <source>
        <dbReference type="Pfam" id="PF01545"/>
    </source>
</evidence>
<dbReference type="HOGENOM" id="CLU_013389_0_0_1"/>
<feature type="compositionally biased region" description="Basic and acidic residues" evidence="9">
    <location>
        <begin position="690"/>
        <end position="707"/>
    </location>
</feature>
<keyword evidence="5 10" id="KW-1133">Transmembrane helix</keyword>
<feature type="transmembrane region" description="Helical" evidence="10">
    <location>
        <begin position="250"/>
        <end position="273"/>
    </location>
</feature>
<evidence type="ECO:0000256" key="5">
    <source>
        <dbReference type="ARBA" id="ARBA00022989"/>
    </source>
</evidence>
<feature type="region of interest" description="Disordered" evidence="9">
    <location>
        <begin position="665"/>
        <end position="750"/>
    </location>
</feature>
<feature type="transmembrane region" description="Helical" evidence="10">
    <location>
        <begin position="793"/>
        <end position="811"/>
    </location>
</feature>
<feature type="compositionally biased region" description="Basic and acidic residues" evidence="9">
    <location>
        <begin position="869"/>
        <end position="882"/>
    </location>
</feature>
<evidence type="ECO:0000313" key="12">
    <source>
        <dbReference type="EMBL" id="KIW05513.1"/>
    </source>
</evidence>
<feature type="region of interest" description="Disordered" evidence="9">
    <location>
        <begin position="21"/>
        <end position="44"/>
    </location>
</feature>
<reference evidence="12 13" key="1">
    <citation type="submission" date="2015-01" db="EMBL/GenBank/DDBJ databases">
        <title>The Genome Sequence of Ochroconis gallopava CBS43764.</title>
        <authorList>
            <consortium name="The Broad Institute Genomics Platform"/>
            <person name="Cuomo C."/>
            <person name="de Hoog S."/>
            <person name="Gorbushina A."/>
            <person name="Stielow B."/>
            <person name="Teixiera M."/>
            <person name="Abouelleil A."/>
            <person name="Chapman S.B."/>
            <person name="Priest M."/>
            <person name="Young S.K."/>
            <person name="Wortman J."/>
            <person name="Nusbaum C."/>
            <person name="Birren B."/>
        </authorList>
    </citation>
    <scope>NUCLEOTIDE SEQUENCE [LARGE SCALE GENOMIC DNA]</scope>
    <source>
        <strain evidence="12 13">CBS 43764</strain>
    </source>
</reference>
<protein>
    <recommendedName>
        <fullName evidence="8">Zinc transporter</fullName>
    </recommendedName>
</protein>
<proteinExistence type="inferred from homology"/>
<keyword evidence="3 8" id="KW-0813">Transport</keyword>
<evidence type="ECO:0000256" key="10">
    <source>
        <dbReference type="SAM" id="Phobius"/>
    </source>
</evidence>
<feature type="transmembrane region" description="Helical" evidence="10">
    <location>
        <begin position="186"/>
        <end position="206"/>
    </location>
</feature>
<gene>
    <name evidence="12" type="ORF">PV09_03396</name>
</gene>
<feature type="transmembrane region" description="Helical" evidence="10">
    <location>
        <begin position="608"/>
        <end position="630"/>
    </location>
</feature>
<organism evidence="12 13">
    <name type="scientific">Verruconis gallopava</name>
    <dbReference type="NCBI Taxonomy" id="253628"/>
    <lineage>
        <taxon>Eukaryota</taxon>
        <taxon>Fungi</taxon>
        <taxon>Dikarya</taxon>
        <taxon>Ascomycota</taxon>
        <taxon>Pezizomycotina</taxon>
        <taxon>Dothideomycetes</taxon>
        <taxon>Pleosporomycetidae</taxon>
        <taxon>Venturiales</taxon>
        <taxon>Sympoventuriaceae</taxon>
        <taxon>Verruconis</taxon>
    </lineage>
</organism>
<evidence type="ECO:0000256" key="3">
    <source>
        <dbReference type="ARBA" id="ARBA00022448"/>
    </source>
</evidence>
<dbReference type="GO" id="GO:0031410">
    <property type="term" value="C:cytoplasmic vesicle"/>
    <property type="evidence" value="ECO:0007669"/>
    <property type="project" value="TreeGrafter"/>
</dbReference>
<evidence type="ECO:0000256" key="2">
    <source>
        <dbReference type="ARBA" id="ARBA00008873"/>
    </source>
</evidence>
<dbReference type="InterPro" id="IPR045316">
    <property type="entry name" value="Msc2-like"/>
</dbReference>
<comment type="subcellular location">
    <subcellularLocation>
        <location evidence="8">Endoplasmic reticulum membrane</location>
        <topology evidence="8">Multi-pass membrane protein</topology>
    </subcellularLocation>
    <subcellularLocation>
        <location evidence="1">Membrane</location>
        <topology evidence="1">Multi-pass membrane protein</topology>
    </subcellularLocation>
</comment>
<feature type="transmembrane region" description="Helical" evidence="10">
    <location>
        <begin position="414"/>
        <end position="435"/>
    </location>
</feature>
<dbReference type="GO" id="GO:0006882">
    <property type="term" value="P:intracellular zinc ion homeostasis"/>
    <property type="evidence" value="ECO:0007669"/>
    <property type="project" value="InterPro"/>
</dbReference>
<feature type="transmembrane region" description="Helical" evidence="10">
    <location>
        <begin position="642"/>
        <end position="663"/>
    </location>
</feature>
<dbReference type="PANTHER" id="PTHR45755:SF4">
    <property type="entry name" value="ZINC TRANSPORTER 7"/>
    <property type="match status" value="1"/>
</dbReference>
<feature type="transmembrane region" description="Helical" evidence="10">
    <location>
        <begin position="538"/>
        <end position="557"/>
    </location>
</feature>
<dbReference type="SUPFAM" id="SSF161111">
    <property type="entry name" value="Cation efflux protein transmembrane domain-like"/>
    <property type="match status" value="1"/>
</dbReference>
<evidence type="ECO:0000256" key="1">
    <source>
        <dbReference type="ARBA" id="ARBA00004141"/>
    </source>
</evidence>
<evidence type="ECO:0000313" key="13">
    <source>
        <dbReference type="Proteomes" id="UP000053259"/>
    </source>
</evidence>
<feature type="region of interest" description="Disordered" evidence="9">
    <location>
        <begin position="862"/>
        <end position="882"/>
    </location>
</feature>
<dbReference type="STRING" id="253628.A0A0D2AEZ0"/>
<dbReference type="GO" id="GO:0005794">
    <property type="term" value="C:Golgi apparatus"/>
    <property type="evidence" value="ECO:0007669"/>
    <property type="project" value="TreeGrafter"/>
</dbReference>
<dbReference type="GO" id="GO:1904257">
    <property type="term" value="P:zinc ion import into Golgi lumen"/>
    <property type="evidence" value="ECO:0007669"/>
    <property type="project" value="TreeGrafter"/>
</dbReference>
<dbReference type="EMBL" id="KN847537">
    <property type="protein sequence ID" value="KIW05513.1"/>
    <property type="molecule type" value="Genomic_DNA"/>
</dbReference>
<dbReference type="Proteomes" id="UP000053259">
    <property type="component" value="Unassembled WGS sequence"/>
</dbReference>
<dbReference type="GO" id="GO:0005789">
    <property type="term" value="C:endoplasmic reticulum membrane"/>
    <property type="evidence" value="ECO:0007669"/>
    <property type="project" value="UniProtKB-SubCell"/>
</dbReference>
<name>A0A0D2AEZ0_9PEZI</name>
<dbReference type="AlphaFoldDB" id="A0A0D2AEZ0"/>
<dbReference type="RefSeq" id="XP_016215382.1">
    <property type="nucleotide sequence ID" value="XM_016356589.1"/>
</dbReference>
<dbReference type="OrthoDB" id="78669at2759"/>
<dbReference type="NCBIfam" id="TIGR01297">
    <property type="entry name" value="CDF"/>
    <property type="match status" value="1"/>
</dbReference>
<evidence type="ECO:0000256" key="4">
    <source>
        <dbReference type="ARBA" id="ARBA00022692"/>
    </source>
</evidence>